<name>A0A9P3UX50_9MYCO</name>
<sequence length="139" mass="15273">MSNPLTPAQSRAQVVDAAQEIVHALGIQVVKSYFWRASCNDDGDPPFRGRANITYPLAPSFEQSDAEVAHMVEHLQTLGWTGDSGFHSHSPAVKKDNVVVVFDVQAVSDRVRGIDLYGECRDTTTTKDTKGSDEFLTYS</sequence>
<proteinExistence type="predicted"/>
<dbReference type="AlphaFoldDB" id="A0A9P3UX50"/>
<dbReference type="Proteomes" id="UP001165663">
    <property type="component" value="Unassembled WGS sequence"/>
</dbReference>
<evidence type="ECO:0000313" key="2">
    <source>
        <dbReference type="EMBL" id="GLD33780.1"/>
    </source>
</evidence>
<dbReference type="EMBL" id="BRZI01000127">
    <property type="protein sequence ID" value="GLD33780.1"/>
    <property type="molecule type" value="Genomic_DNA"/>
</dbReference>
<reference evidence="2" key="1">
    <citation type="submission" date="2022-08" db="EMBL/GenBank/DDBJ databases">
        <title>Mycobacterium kiyosense sp. nov., scotochromogenic slow-glowing species isolated from respiratory specimens.</title>
        <authorList>
            <person name="Fukano H."/>
            <person name="Kazumi Y."/>
            <person name="Sakagami N."/>
            <person name="Ato M."/>
            <person name="Mitarai S."/>
            <person name="Hoshino Y."/>
        </authorList>
    </citation>
    <scope>NUCLEOTIDE SEQUENCE</scope>
    <source>
        <strain evidence="2">1413</strain>
        <strain evidence="1">SRL2020-028</strain>
    </source>
</reference>
<accession>A0A9P3UX50</accession>
<gene>
    <name evidence="2" type="ORF">Mkiyose1413_56630</name>
    <name evidence="1" type="ORF">SRL2020028_64080</name>
</gene>
<organism evidence="2 3">
    <name type="scientific">Mycobacterium kiyosense</name>
    <dbReference type="NCBI Taxonomy" id="2871094"/>
    <lineage>
        <taxon>Bacteria</taxon>
        <taxon>Bacillati</taxon>
        <taxon>Actinomycetota</taxon>
        <taxon>Actinomycetes</taxon>
        <taxon>Mycobacteriales</taxon>
        <taxon>Mycobacteriaceae</taxon>
        <taxon>Mycobacterium</taxon>
    </lineage>
</organism>
<evidence type="ECO:0008006" key="4">
    <source>
        <dbReference type="Google" id="ProtNLM"/>
    </source>
</evidence>
<comment type="caution">
    <text evidence="2">The sequence shown here is derived from an EMBL/GenBank/DDBJ whole genome shotgun (WGS) entry which is preliminary data.</text>
</comment>
<dbReference type="Proteomes" id="UP001064782">
    <property type="component" value="Unassembled WGS sequence"/>
</dbReference>
<evidence type="ECO:0000313" key="1">
    <source>
        <dbReference type="EMBL" id="GLB87152.1"/>
    </source>
</evidence>
<protein>
    <recommendedName>
        <fullName evidence="4">Lipoprotein lppJ</fullName>
    </recommendedName>
</protein>
<keyword evidence="3" id="KW-1185">Reference proteome</keyword>
<dbReference type="EMBL" id="BRXE01000386">
    <property type="protein sequence ID" value="GLB87152.1"/>
    <property type="molecule type" value="Genomic_DNA"/>
</dbReference>
<evidence type="ECO:0000313" key="3">
    <source>
        <dbReference type="Proteomes" id="UP001064782"/>
    </source>
</evidence>